<keyword evidence="3" id="KW-1185">Reference proteome</keyword>
<gene>
    <name evidence="2" type="ORF">FHU29_003214</name>
</gene>
<proteinExistence type="predicted"/>
<feature type="transmembrane region" description="Helical" evidence="1">
    <location>
        <begin position="12"/>
        <end position="35"/>
    </location>
</feature>
<evidence type="ECO:0000256" key="1">
    <source>
        <dbReference type="SAM" id="Phobius"/>
    </source>
</evidence>
<comment type="caution">
    <text evidence="2">The sequence shown here is derived from an EMBL/GenBank/DDBJ whole genome shotgun (WGS) entry which is preliminary data.</text>
</comment>
<dbReference type="Proteomes" id="UP000567922">
    <property type="component" value="Unassembled WGS sequence"/>
</dbReference>
<organism evidence="2 3">
    <name type="scientific">Hoyosella altamirensis</name>
    <dbReference type="NCBI Taxonomy" id="616997"/>
    <lineage>
        <taxon>Bacteria</taxon>
        <taxon>Bacillati</taxon>
        <taxon>Actinomycetota</taxon>
        <taxon>Actinomycetes</taxon>
        <taxon>Mycobacteriales</taxon>
        <taxon>Hoyosellaceae</taxon>
        <taxon>Hoyosella</taxon>
    </lineage>
</organism>
<keyword evidence="1" id="KW-0472">Membrane</keyword>
<dbReference type="AlphaFoldDB" id="A0A839RPM2"/>
<keyword evidence="1" id="KW-1133">Transmembrane helix</keyword>
<keyword evidence="1" id="KW-0812">Transmembrane</keyword>
<protein>
    <submittedName>
        <fullName evidence="2">Uncharacterized protein</fullName>
    </submittedName>
</protein>
<name>A0A839RPM2_9ACTN</name>
<dbReference type="EMBL" id="JACHWS010000003">
    <property type="protein sequence ID" value="MBB3038745.1"/>
    <property type="molecule type" value="Genomic_DNA"/>
</dbReference>
<sequence length="85" mass="8992">MNKHKGSRISYGRLALFSLGAGAGMILLATLLILVLQPQPVLGLVIALAGLAAAVAAMGVVSTRMTRRAVEEMDNDSSRERELND</sequence>
<evidence type="ECO:0000313" key="3">
    <source>
        <dbReference type="Proteomes" id="UP000567922"/>
    </source>
</evidence>
<dbReference type="RefSeq" id="WP_064441498.1">
    <property type="nucleotide sequence ID" value="NZ_BDDI01000014.1"/>
</dbReference>
<feature type="transmembrane region" description="Helical" evidence="1">
    <location>
        <begin position="41"/>
        <end position="61"/>
    </location>
</feature>
<reference evidence="2 3" key="1">
    <citation type="submission" date="2020-08" db="EMBL/GenBank/DDBJ databases">
        <title>Sequencing the genomes of 1000 actinobacteria strains.</title>
        <authorList>
            <person name="Klenk H.-P."/>
        </authorList>
    </citation>
    <scope>NUCLEOTIDE SEQUENCE [LARGE SCALE GENOMIC DNA]</scope>
    <source>
        <strain evidence="2 3">DSM 45258</strain>
    </source>
</reference>
<evidence type="ECO:0000313" key="2">
    <source>
        <dbReference type="EMBL" id="MBB3038745.1"/>
    </source>
</evidence>
<accession>A0A839RPM2</accession>